<evidence type="ECO:0000313" key="2">
    <source>
        <dbReference type="Proteomes" id="UP001557470"/>
    </source>
</evidence>
<reference evidence="1 2" key="1">
    <citation type="submission" date="2024-06" db="EMBL/GenBank/DDBJ databases">
        <authorList>
            <person name="Pan Q."/>
            <person name="Wen M."/>
            <person name="Jouanno E."/>
            <person name="Zahm M."/>
            <person name="Klopp C."/>
            <person name="Cabau C."/>
            <person name="Louis A."/>
            <person name="Berthelot C."/>
            <person name="Parey E."/>
            <person name="Roest Crollius H."/>
            <person name="Montfort J."/>
            <person name="Robinson-Rechavi M."/>
            <person name="Bouchez O."/>
            <person name="Lampietro C."/>
            <person name="Lopez Roques C."/>
            <person name="Donnadieu C."/>
            <person name="Postlethwait J."/>
            <person name="Bobe J."/>
            <person name="Verreycken H."/>
            <person name="Guiguen Y."/>
        </authorList>
    </citation>
    <scope>NUCLEOTIDE SEQUENCE [LARGE SCALE GENOMIC DNA]</scope>
    <source>
        <strain evidence="1">Up_M1</strain>
        <tissue evidence="1">Testis</tissue>
    </source>
</reference>
<keyword evidence="2" id="KW-1185">Reference proteome</keyword>
<dbReference type="Proteomes" id="UP001557470">
    <property type="component" value="Unassembled WGS sequence"/>
</dbReference>
<dbReference type="AlphaFoldDB" id="A0ABD0WT76"/>
<dbReference type="EMBL" id="JAGEUA010000005">
    <property type="protein sequence ID" value="KAL0979506.1"/>
    <property type="molecule type" value="Genomic_DNA"/>
</dbReference>
<protein>
    <submittedName>
        <fullName evidence="1">Uncharacterized protein</fullName>
    </submittedName>
</protein>
<sequence>MAPKLTERHISLPAFSKMRVSLATQVCQLFKPLETAPWYRKPGEGELPCQLHKLGGRLTVQVSE</sequence>
<name>A0ABD0WT76_UMBPY</name>
<accession>A0ABD0WT76</accession>
<proteinExistence type="predicted"/>
<organism evidence="1 2">
    <name type="scientific">Umbra pygmaea</name>
    <name type="common">Eastern mudminnow</name>
    <dbReference type="NCBI Taxonomy" id="75934"/>
    <lineage>
        <taxon>Eukaryota</taxon>
        <taxon>Metazoa</taxon>
        <taxon>Chordata</taxon>
        <taxon>Craniata</taxon>
        <taxon>Vertebrata</taxon>
        <taxon>Euteleostomi</taxon>
        <taxon>Actinopterygii</taxon>
        <taxon>Neopterygii</taxon>
        <taxon>Teleostei</taxon>
        <taxon>Protacanthopterygii</taxon>
        <taxon>Esociformes</taxon>
        <taxon>Umbridae</taxon>
        <taxon>Umbra</taxon>
    </lineage>
</organism>
<comment type="caution">
    <text evidence="1">The sequence shown here is derived from an EMBL/GenBank/DDBJ whole genome shotgun (WGS) entry which is preliminary data.</text>
</comment>
<evidence type="ECO:0000313" key="1">
    <source>
        <dbReference type="EMBL" id="KAL0979506.1"/>
    </source>
</evidence>
<gene>
    <name evidence="1" type="ORF">UPYG_G00185960</name>
</gene>